<evidence type="ECO:0000256" key="1">
    <source>
        <dbReference type="SAM" id="MobiDB-lite"/>
    </source>
</evidence>
<organism evidence="2">
    <name type="scientific">Siphoviridae sp. ctYh54</name>
    <dbReference type="NCBI Taxonomy" id="2826379"/>
    <lineage>
        <taxon>Viruses</taxon>
        <taxon>Duplodnaviria</taxon>
        <taxon>Heunggongvirae</taxon>
        <taxon>Uroviricota</taxon>
        <taxon>Caudoviricetes</taxon>
    </lineage>
</organism>
<accession>A0A8S5MF21</accession>
<dbReference type="EMBL" id="BK014884">
    <property type="protein sequence ID" value="DAD80539.1"/>
    <property type="molecule type" value="Genomic_DNA"/>
</dbReference>
<reference evidence="2" key="1">
    <citation type="journal article" date="2021" name="Proc. Natl. Acad. Sci. U.S.A.">
        <title>A Catalog of Tens of Thousands of Viruses from Human Metagenomes Reveals Hidden Associations with Chronic Diseases.</title>
        <authorList>
            <person name="Tisza M.J."/>
            <person name="Buck C.B."/>
        </authorList>
    </citation>
    <scope>NUCLEOTIDE SEQUENCE</scope>
    <source>
        <strain evidence="2">CtYh54</strain>
    </source>
</reference>
<sequence length="241" mass="26250">MAKNNNNCNCDDNCPICSNSTTAGSSSVDGVATGTGAAPKPTAGSELMKRDPYEIANGTQITGQVPSTILMDVLASIQSVIPDVINNVSDIVGFMCEIWYPFGTSSMYGKNDNKIRYSTLPQVRKSFIGANLFAQANIGVFDGSEFAPFLGEMPYLMTFNYKIPENSKIKIYYGSAYRWMKVRYHQAQDGANTYMIVFNMLSPCTSSGEIIEDDPLPNESSALVNDYRNAEGSVKSGQNLI</sequence>
<proteinExistence type="predicted"/>
<evidence type="ECO:0000313" key="2">
    <source>
        <dbReference type="EMBL" id="DAD80539.1"/>
    </source>
</evidence>
<feature type="compositionally biased region" description="Low complexity" evidence="1">
    <location>
        <begin position="30"/>
        <end position="44"/>
    </location>
</feature>
<protein>
    <submittedName>
        <fullName evidence="2">Uncharacterized protein</fullName>
    </submittedName>
</protein>
<name>A0A8S5MF21_9CAUD</name>
<feature type="region of interest" description="Disordered" evidence="1">
    <location>
        <begin position="25"/>
        <end position="47"/>
    </location>
</feature>